<evidence type="ECO:0000313" key="3">
    <source>
        <dbReference type="Proteomes" id="UP000324800"/>
    </source>
</evidence>
<dbReference type="EMBL" id="SNRW01007624">
    <property type="protein sequence ID" value="KAA6380943.1"/>
    <property type="molecule type" value="Genomic_DNA"/>
</dbReference>
<dbReference type="Proteomes" id="UP000324800">
    <property type="component" value="Unassembled WGS sequence"/>
</dbReference>
<dbReference type="AlphaFoldDB" id="A0A5J4VEW8"/>
<dbReference type="InterPro" id="IPR013783">
    <property type="entry name" value="Ig-like_fold"/>
</dbReference>
<accession>A0A5J4VEW8</accession>
<proteinExistence type="predicted"/>
<feature type="coiled-coil region" evidence="1">
    <location>
        <begin position="117"/>
        <end position="144"/>
    </location>
</feature>
<name>A0A5J4VEW8_9EUKA</name>
<comment type="caution">
    <text evidence="2">The sequence shown here is derived from an EMBL/GenBank/DDBJ whole genome shotgun (WGS) entry which is preliminary data.</text>
</comment>
<protein>
    <submittedName>
        <fullName evidence="2">Uncharacterized protein</fullName>
    </submittedName>
</protein>
<dbReference type="Gene3D" id="2.60.40.10">
    <property type="entry name" value="Immunoglobulins"/>
    <property type="match status" value="1"/>
</dbReference>
<evidence type="ECO:0000256" key="1">
    <source>
        <dbReference type="SAM" id="Coils"/>
    </source>
</evidence>
<keyword evidence="1" id="KW-0175">Coiled coil</keyword>
<reference evidence="2 3" key="1">
    <citation type="submission" date="2019-03" db="EMBL/GenBank/DDBJ databases">
        <title>Single cell metagenomics reveals metabolic interactions within the superorganism composed of flagellate Streblomastix strix and complex community of Bacteroidetes bacteria on its surface.</title>
        <authorList>
            <person name="Treitli S.C."/>
            <person name="Kolisko M."/>
            <person name="Husnik F."/>
            <person name="Keeling P."/>
            <person name="Hampl V."/>
        </authorList>
    </citation>
    <scope>NUCLEOTIDE SEQUENCE [LARGE SCALE GENOMIC DNA]</scope>
    <source>
        <strain evidence="2">ST1C</strain>
    </source>
</reference>
<gene>
    <name evidence="2" type="ORF">EZS28_023531</name>
</gene>
<organism evidence="2 3">
    <name type="scientific">Streblomastix strix</name>
    <dbReference type="NCBI Taxonomy" id="222440"/>
    <lineage>
        <taxon>Eukaryota</taxon>
        <taxon>Metamonada</taxon>
        <taxon>Preaxostyla</taxon>
        <taxon>Oxymonadida</taxon>
        <taxon>Streblomastigidae</taxon>
        <taxon>Streblomastix</taxon>
    </lineage>
</organism>
<sequence>MAQSLQNKIKNLLLCKKNAQAQAAAASGQSAISVNTAFVQQTETTEKITTEIIQSLKLGPSIQQIFNGATDILSFGDVLLGEQREFTIVVSNTTDYTLRYHWDPVGTPDTQQGMYSKQAIAAIVQKKEEEFAELKNQRRDGDERAEDSNKSPFRVNHRFYLNPVISSFQTCYVRFASYLKKDTNSSTFSIPFEGKLLRRRLEKNPKTPSTSDLPCEDSDSDSLVDSGVLNSSEDLISIALTSIELSRKT</sequence>
<evidence type="ECO:0000313" key="2">
    <source>
        <dbReference type="EMBL" id="KAA6380943.1"/>
    </source>
</evidence>